<dbReference type="EMBL" id="NDYN01000001">
    <property type="protein sequence ID" value="OUT08915.1"/>
    <property type="molecule type" value="Genomic_DNA"/>
</dbReference>
<reference evidence="1 2" key="1">
    <citation type="submission" date="2017-04" db="EMBL/GenBank/DDBJ databases">
        <title>Complete genome of Campylobacter concisus ATCC 33237T and draft genomes for an additional eight well characterized C. concisus strains.</title>
        <authorList>
            <person name="Cornelius A.J."/>
            <person name="Miller W.G."/>
            <person name="Lastovica A.J."/>
            <person name="On S.L."/>
            <person name="French N.P."/>
            <person name="Vandenberg O."/>
            <person name="Biggs P.J."/>
        </authorList>
    </citation>
    <scope>NUCLEOTIDE SEQUENCE [LARGE SCALE GENOMIC DNA]</scope>
    <source>
        <strain evidence="1 2">CCUG 19995</strain>
    </source>
</reference>
<name>A0A1Y5MT73_9BACT</name>
<dbReference type="Proteomes" id="UP000196317">
    <property type="component" value="Unassembled WGS sequence"/>
</dbReference>
<dbReference type="AlphaFoldDB" id="A0A1Y5MT73"/>
<protein>
    <recommendedName>
        <fullName evidence="3">DUF1877 domain protein</fullName>
    </recommendedName>
</protein>
<evidence type="ECO:0000313" key="1">
    <source>
        <dbReference type="EMBL" id="OUT08915.1"/>
    </source>
</evidence>
<evidence type="ECO:0000313" key="2">
    <source>
        <dbReference type="Proteomes" id="UP000196317"/>
    </source>
</evidence>
<accession>A0A1Y5MT73</accession>
<organism evidence="1 2">
    <name type="scientific">Campylobacter concisus</name>
    <dbReference type="NCBI Taxonomy" id="199"/>
    <lineage>
        <taxon>Bacteria</taxon>
        <taxon>Pseudomonadati</taxon>
        <taxon>Campylobacterota</taxon>
        <taxon>Epsilonproteobacteria</taxon>
        <taxon>Campylobacterales</taxon>
        <taxon>Campylobacteraceae</taxon>
        <taxon>Campylobacter</taxon>
    </lineage>
</organism>
<dbReference type="InterPro" id="IPR015068">
    <property type="entry name" value="DUF1877"/>
</dbReference>
<evidence type="ECO:0008006" key="3">
    <source>
        <dbReference type="Google" id="ProtNLM"/>
    </source>
</evidence>
<dbReference type="Gene3D" id="3.40.1760.10">
    <property type="entry name" value="YfbM-like super family"/>
    <property type="match status" value="1"/>
</dbReference>
<comment type="caution">
    <text evidence="1">The sequence shown here is derived from an EMBL/GenBank/DDBJ whole genome shotgun (WGS) entry which is preliminary data.</text>
</comment>
<gene>
    <name evidence="1" type="ORF">B9N65_00840</name>
</gene>
<dbReference type="InterPro" id="IPR035944">
    <property type="entry name" value="YfbM-like_sf"/>
</dbReference>
<proteinExistence type="predicted"/>
<dbReference type="Pfam" id="PF08974">
    <property type="entry name" value="DUF1877"/>
    <property type="match status" value="1"/>
</dbReference>
<dbReference type="SUPFAM" id="SSF111069">
    <property type="entry name" value="Hypothetical protein yfbM"/>
    <property type="match status" value="1"/>
</dbReference>
<sequence length="163" mass="18416">MGISAHYYAYLQDDIEKIKNGDVGELLYEYDLNNLWDAMCKMLTGRNFKQRLKTGDIFSSNEPFSWAIFGRSALNEELSEMISYTNASDVKEVAETLKNVDISALLAKINLKEFASSNTYPDIFGRQSEFEDIRASLKEHFTGLLNFYQNAADKGLGVITVIA</sequence>
<dbReference type="RefSeq" id="WP_087582415.1">
    <property type="nucleotide sequence ID" value="NZ_NDYN01000001.1"/>
</dbReference>